<feature type="region of interest" description="Disordered" evidence="1">
    <location>
        <begin position="29"/>
        <end position="79"/>
    </location>
</feature>
<protein>
    <submittedName>
        <fullName evidence="3">Uncharacterized protein</fullName>
    </submittedName>
</protein>
<dbReference type="AlphaFoldDB" id="A0AA38UCV4"/>
<evidence type="ECO:0000313" key="4">
    <source>
        <dbReference type="Proteomes" id="UP001163846"/>
    </source>
</evidence>
<dbReference type="Proteomes" id="UP001163846">
    <property type="component" value="Unassembled WGS sequence"/>
</dbReference>
<evidence type="ECO:0000256" key="2">
    <source>
        <dbReference type="SAM" id="SignalP"/>
    </source>
</evidence>
<evidence type="ECO:0000256" key="1">
    <source>
        <dbReference type="SAM" id="MobiDB-lite"/>
    </source>
</evidence>
<keyword evidence="2" id="KW-0732">Signal</keyword>
<feature type="signal peptide" evidence="2">
    <location>
        <begin position="1"/>
        <end position="21"/>
    </location>
</feature>
<proteinExistence type="predicted"/>
<sequence>MRLPIASLFIVGAVLLQVVAAAPYPADSKEAMAAGPGRSSSNSENAPTTSGTQQGAQKNNAEASMNPVTWPTLMNPGNPGSGGGVVTDYLRVPVGSFVDYFPPSIAGLLMSFYRFC</sequence>
<organism evidence="3 4">
    <name type="scientific">Lentinula raphanica</name>
    <dbReference type="NCBI Taxonomy" id="153919"/>
    <lineage>
        <taxon>Eukaryota</taxon>
        <taxon>Fungi</taxon>
        <taxon>Dikarya</taxon>
        <taxon>Basidiomycota</taxon>
        <taxon>Agaricomycotina</taxon>
        <taxon>Agaricomycetes</taxon>
        <taxon>Agaricomycetidae</taxon>
        <taxon>Agaricales</taxon>
        <taxon>Marasmiineae</taxon>
        <taxon>Omphalotaceae</taxon>
        <taxon>Lentinula</taxon>
    </lineage>
</organism>
<gene>
    <name evidence="3" type="ORF">F5878DRAFT_623292</name>
</gene>
<name>A0AA38UCV4_9AGAR</name>
<accession>A0AA38UCV4</accession>
<feature type="compositionally biased region" description="Polar residues" evidence="1">
    <location>
        <begin position="38"/>
        <end position="69"/>
    </location>
</feature>
<dbReference type="EMBL" id="MU806269">
    <property type="protein sequence ID" value="KAJ3837121.1"/>
    <property type="molecule type" value="Genomic_DNA"/>
</dbReference>
<evidence type="ECO:0000313" key="3">
    <source>
        <dbReference type="EMBL" id="KAJ3837121.1"/>
    </source>
</evidence>
<comment type="caution">
    <text evidence="3">The sequence shown here is derived from an EMBL/GenBank/DDBJ whole genome shotgun (WGS) entry which is preliminary data.</text>
</comment>
<reference evidence="3" key="1">
    <citation type="submission" date="2022-08" db="EMBL/GenBank/DDBJ databases">
        <authorList>
            <consortium name="DOE Joint Genome Institute"/>
            <person name="Min B."/>
            <person name="Riley R."/>
            <person name="Sierra-Patev S."/>
            <person name="Naranjo-Ortiz M."/>
            <person name="Looney B."/>
            <person name="Konkel Z."/>
            <person name="Slot J.C."/>
            <person name="Sakamoto Y."/>
            <person name="Steenwyk J.L."/>
            <person name="Rokas A."/>
            <person name="Carro J."/>
            <person name="Camarero S."/>
            <person name="Ferreira P."/>
            <person name="Molpeceres G."/>
            <person name="Ruiz-Duenas F.J."/>
            <person name="Serrano A."/>
            <person name="Henrissat B."/>
            <person name="Drula E."/>
            <person name="Hughes K.W."/>
            <person name="Mata J.L."/>
            <person name="Ishikawa N.K."/>
            <person name="Vargas-Isla R."/>
            <person name="Ushijima S."/>
            <person name="Smith C.A."/>
            <person name="Ahrendt S."/>
            <person name="Andreopoulos W."/>
            <person name="He G."/>
            <person name="Labutti K."/>
            <person name="Lipzen A."/>
            <person name="Ng V."/>
            <person name="Sandor L."/>
            <person name="Barry K."/>
            <person name="Martinez A.T."/>
            <person name="Xiao Y."/>
            <person name="Gibbons J.G."/>
            <person name="Terashima K."/>
            <person name="Hibbett D.S."/>
            <person name="Grigoriev I.V."/>
        </authorList>
    </citation>
    <scope>NUCLEOTIDE SEQUENCE</scope>
    <source>
        <strain evidence="3">TFB9207</strain>
    </source>
</reference>
<feature type="chain" id="PRO_5041377659" evidence="2">
    <location>
        <begin position="22"/>
        <end position="116"/>
    </location>
</feature>
<keyword evidence="4" id="KW-1185">Reference proteome</keyword>